<dbReference type="EMBL" id="PP179325">
    <property type="protein sequence ID" value="XAI70585.1"/>
    <property type="molecule type" value="Genomic_DNA"/>
</dbReference>
<sequence length="212" mass="21873">MSKYAELLAAIDNESVAQSELAKSLPAADTTGDATIAAAGAEEGKAKVDGEAEATGKTDGNADLTKSQGTEGVGAVTEELEVIEVDDLIKSIGLLTERVDTSETELAKALTSTLGMVKSQGEMIKSLSDRIATLSNQGTGRRAVLVSTERAQPGEHLAKSMPQAAGIQPQELLAKCLDAQRAGKLTGTDVSRAESAINHGLAVDPRIMAVIS</sequence>
<feature type="compositionally biased region" description="Basic and acidic residues" evidence="1">
    <location>
        <begin position="42"/>
        <end position="56"/>
    </location>
</feature>
<evidence type="ECO:0000313" key="2">
    <source>
        <dbReference type="EMBL" id="XAI70585.1"/>
    </source>
</evidence>
<accession>A0AAU6W2N6</accession>
<gene>
    <name evidence="2" type="ORF">Touem01_00056</name>
</gene>
<protein>
    <submittedName>
        <fullName evidence="2">Uncharacterized protein</fullName>
    </submittedName>
</protein>
<reference evidence="2" key="1">
    <citation type="journal article" date="2024" name="J. Gen. Virol.">
        <title>Novel phages of Pseudomonas syringae unveil numerous potential auxiliary metabolic genes.</title>
        <authorList>
            <person name="Feltin C."/>
            <person name="Garneau J.R."/>
            <person name="Morris C.E."/>
            <person name="Berard A."/>
            <person name="Torres-Barcelo C."/>
        </authorList>
    </citation>
    <scope>NUCLEOTIDE SEQUENCE</scope>
</reference>
<organism evidence="2">
    <name type="scientific">Pseudomonas phage Touem01</name>
    <dbReference type="NCBI Taxonomy" id="3138548"/>
    <lineage>
        <taxon>Viruses</taxon>
    </lineage>
</organism>
<name>A0AAU6W2N6_9VIRU</name>
<proteinExistence type="predicted"/>
<feature type="region of interest" description="Disordered" evidence="1">
    <location>
        <begin position="34"/>
        <end position="72"/>
    </location>
</feature>
<evidence type="ECO:0000256" key="1">
    <source>
        <dbReference type="SAM" id="MobiDB-lite"/>
    </source>
</evidence>